<dbReference type="GO" id="GO:0016787">
    <property type="term" value="F:hydrolase activity"/>
    <property type="evidence" value="ECO:0007669"/>
    <property type="project" value="UniProtKB-KW"/>
</dbReference>
<dbReference type="InterPro" id="IPR029058">
    <property type="entry name" value="AB_hydrolase_fold"/>
</dbReference>
<dbReference type="PANTHER" id="PTHR48081">
    <property type="entry name" value="AB HYDROLASE SUPERFAMILY PROTEIN C4A8.06C"/>
    <property type="match status" value="1"/>
</dbReference>
<reference evidence="3 4" key="1">
    <citation type="journal article" date="2019" name="J. Gen. Appl. Microbiol.">
        <title>Aerobic degradation of cis-dichloroethene by the marine bacterium Marinobacter salsuginis strain 5N-3.</title>
        <authorList>
            <person name="Inoue Y."/>
            <person name="Fukunaga Y."/>
            <person name="Katsumata H."/>
            <person name="Ohji S."/>
            <person name="Hosoyama A."/>
            <person name="Mori K."/>
            <person name="Ando K."/>
        </authorList>
    </citation>
    <scope>NUCLEOTIDE SEQUENCE [LARGE SCALE GENOMIC DNA]</scope>
    <source>
        <strain evidence="3 4">5N-3</strain>
    </source>
</reference>
<evidence type="ECO:0000313" key="4">
    <source>
        <dbReference type="Proteomes" id="UP000340077"/>
    </source>
</evidence>
<dbReference type="InterPro" id="IPR050300">
    <property type="entry name" value="GDXG_lipolytic_enzyme"/>
</dbReference>
<dbReference type="Gene3D" id="3.40.50.1820">
    <property type="entry name" value="alpha/beta hydrolase"/>
    <property type="match status" value="1"/>
</dbReference>
<organism evidence="3 4">
    <name type="scientific">Marinobacter salsuginis</name>
    <dbReference type="NCBI Taxonomy" id="418719"/>
    <lineage>
        <taxon>Bacteria</taxon>
        <taxon>Pseudomonadati</taxon>
        <taxon>Pseudomonadota</taxon>
        <taxon>Gammaproteobacteria</taxon>
        <taxon>Pseudomonadales</taxon>
        <taxon>Marinobacteraceae</taxon>
        <taxon>Marinobacter</taxon>
    </lineage>
</organism>
<dbReference type="InterPro" id="IPR049492">
    <property type="entry name" value="BD-FAE-like_dom"/>
</dbReference>
<proteinExistence type="predicted"/>
<sequence length="307" mass="33733">MSVYQTRLRRGGIFGLIGSLLILAGCATHHNESTTASLPDEGPFRVEQDLRFSPDGWPEALFADLYLPTGQASEARHPVVLMVHGGGWQRRSREDMAWIAEEVASHGFAVLNIDYRFAPAHTFPAQLYDLQLARQWLNRHADEYQLDAGRVSGFGFSSGAHLIALLALVASSDSDLNQPHGGPETRLHAVVTGGLPSDLMAFGSGKLIRQFLGGEQQDIPEIYRKASPISHVTADSPPFFLFHGAMDMLVPFDQAKRFQEALEDHQVYSELYEMHLRGHVTSFLTAGEAVDAAIGFLVGPQARQQEG</sequence>
<dbReference type="EMBL" id="BGZH01000001">
    <property type="protein sequence ID" value="GBO84473.1"/>
    <property type="molecule type" value="Genomic_DNA"/>
</dbReference>
<dbReference type="Pfam" id="PF20434">
    <property type="entry name" value="BD-FAE"/>
    <property type="match status" value="1"/>
</dbReference>
<protein>
    <recommendedName>
        <fullName evidence="2">BD-FAE-like domain-containing protein</fullName>
    </recommendedName>
</protein>
<dbReference type="PANTHER" id="PTHR48081:SF13">
    <property type="entry name" value="ALPHA_BETA HYDROLASE"/>
    <property type="match status" value="1"/>
</dbReference>
<keyword evidence="4" id="KW-1185">Reference proteome</keyword>
<keyword evidence="1" id="KW-0378">Hydrolase</keyword>
<accession>A0A5M3PNI3</accession>
<dbReference type="PROSITE" id="PS51257">
    <property type="entry name" value="PROKAR_LIPOPROTEIN"/>
    <property type="match status" value="1"/>
</dbReference>
<dbReference type="Proteomes" id="UP000340077">
    <property type="component" value="Unassembled WGS sequence"/>
</dbReference>
<evidence type="ECO:0000259" key="2">
    <source>
        <dbReference type="Pfam" id="PF20434"/>
    </source>
</evidence>
<dbReference type="AlphaFoldDB" id="A0A5M3PNI3"/>
<name>A0A5M3PNI3_9GAMM</name>
<evidence type="ECO:0000256" key="1">
    <source>
        <dbReference type="ARBA" id="ARBA00022801"/>
    </source>
</evidence>
<gene>
    <name evidence="3" type="ORF">MS5N3_19240</name>
</gene>
<dbReference type="SUPFAM" id="SSF53474">
    <property type="entry name" value="alpha/beta-Hydrolases"/>
    <property type="match status" value="1"/>
</dbReference>
<evidence type="ECO:0000313" key="3">
    <source>
        <dbReference type="EMBL" id="GBO84473.1"/>
    </source>
</evidence>
<feature type="domain" description="BD-FAE-like" evidence="2">
    <location>
        <begin position="64"/>
        <end position="262"/>
    </location>
</feature>
<dbReference type="RefSeq" id="WP_228715164.1">
    <property type="nucleotide sequence ID" value="NZ_BGZH01000001.1"/>
</dbReference>
<comment type="caution">
    <text evidence="3">The sequence shown here is derived from an EMBL/GenBank/DDBJ whole genome shotgun (WGS) entry which is preliminary data.</text>
</comment>